<feature type="region of interest" description="Disordered" evidence="4">
    <location>
        <begin position="1306"/>
        <end position="1419"/>
    </location>
</feature>
<feature type="compositionally biased region" description="Polar residues" evidence="4">
    <location>
        <begin position="1829"/>
        <end position="1850"/>
    </location>
</feature>
<feature type="compositionally biased region" description="Polar residues" evidence="4">
    <location>
        <begin position="1938"/>
        <end position="1952"/>
    </location>
</feature>
<feature type="compositionally biased region" description="Basic and acidic residues" evidence="4">
    <location>
        <begin position="325"/>
        <end position="335"/>
    </location>
</feature>
<evidence type="ECO:0000256" key="4">
    <source>
        <dbReference type="SAM" id="MobiDB-lite"/>
    </source>
</evidence>
<dbReference type="PANTHER" id="PTHR15502">
    <property type="entry name" value="CALCINEURIN-BINDING PROTEIN CABIN 1-RELATED"/>
    <property type="match status" value="1"/>
</dbReference>
<evidence type="ECO:0000256" key="1">
    <source>
        <dbReference type="ARBA" id="ARBA00004123"/>
    </source>
</evidence>
<feature type="compositionally biased region" description="Basic and acidic residues" evidence="4">
    <location>
        <begin position="1923"/>
        <end position="1932"/>
    </location>
</feature>
<dbReference type="OrthoDB" id="77564at2759"/>
<feature type="compositionally biased region" description="Low complexity" evidence="4">
    <location>
        <begin position="1379"/>
        <end position="1409"/>
    </location>
</feature>
<dbReference type="EMBL" id="CAKASE010000060">
    <property type="protein sequence ID" value="CAG9568375.1"/>
    <property type="molecule type" value="Genomic_DNA"/>
</dbReference>
<feature type="compositionally biased region" description="Basic and acidic residues" evidence="4">
    <location>
        <begin position="1410"/>
        <end position="1419"/>
    </location>
</feature>
<dbReference type="SUPFAM" id="SSF48452">
    <property type="entry name" value="TPR-like"/>
    <property type="match status" value="2"/>
</dbReference>
<feature type="compositionally biased region" description="Polar residues" evidence="4">
    <location>
        <begin position="1693"/>
        <end position="1713"/>
    </location>
</feature>
<feature type="region of interest" description="Disordered" evidence="4">
    <location>
        <begin position="325"/>
        <end position="358"/>
    </location>
</feature>
<dbReference type="InterPro" id="IPR011990">
    <property type="entry name" value="TPR-like_helical_dom_sf"/>
</dbReference>
<feature type="repeat" description="TPR" evidence="3">
    <location>
        <begin position="119"/>
        <end position="152"/>
    </location>
</feature>
<feature type="compositionally biased region" description="Basic and acidic residues" evidence="4">
    <location>
        <begin position="1328"/>
        <end position="1378"/>
    </location>
</feature>
<dbReference type="PANTHER" id="PTHR15502:SF7">
    <property type="entry name" value="CALCINEURIN-BINDING PROTEIN CABIN-1"/>
    <property type="match status" value="1"/>
</dbReference>
<dbReference type="InterPro" id="IPR019734">
    <property type="entry name" value="TPR_rpt"/>
</dbReference>
<keyword evidence="3" id="KW-0802">TPR repeat</keyword>
<feature type="compositionally biased region" description="Basic and acidic residues" evidence="4">
    <location>
        <begin position="346"/>
        <end position="358"/>
    </location>
</feature>
<comment type="subcellular location">
    <subcellularLocation>
        <location evidence="1">Nucleus</location>
    </subcellularLocation>
</comment>
<dbReference type="GO" id="GO:0005634">
    <property type="term" value="C:nucleus"/>
    <property type="evidence" value="ECO:0007669"/>
    <property type="project" value="UniProtKB-SubCell"/>
</dbReference>
<feature type="compositionally biased region" description="Low complexity" evidence="4">
    <location>
        <begin position="1953"/>
        <end position="1964"/>
    </location>
</feature>
<proteinExistence type="predicted"/>
<dbReference type="PROSITE" id="PS50005">
    <property type="entry name" value="TPR"/>
    <property type="match status" value="1"/>
</dbReference>
<dbReference type="GO" id="GO:0031491">
    <property type="term" value="F:nucleosome binding"/>
    <property type="evidence" value="ECO:0007669"/>
    <property type="project" value="TreeGrafter"/>
</dbReference>
<keyword evidence="6" id="KW-1185">Reference proteome</keyword>
<evidence type="ECO:0000313" key="6">
    <source>
        <dbReference type="Proteomes" id="UP000789524"/>
    </source>
</evidence>
<evidence type="ECO:0000256" key="3">
    <source>
        <dbReference type="PROSITE-ProRule" id="PRU00339"/>
    </source>
</evidence>
<dbReference type="SMART" id="SM00028">
    <property type="entry name" value="TPR"/>
    <property type="match status" value="3"/>
</dbReference>
<feature type="region of interest" description="Disordered" evidence="4">
    <location>
        <begin position="1"/>
        <end position="20"/>
    </location>
</feature>
<feature type="region of interest" description="Disordered" evidence="4">
    <location>
        <begin position="1888"/>
        <end position="2000"/>
    </location>
</feature>
<feature type="compositionally biased region" description="Low complexity" evidence="4">
    <location>
        <begin position="1667"/>
        <end position="1686"/>
    </location>
</feature>
<comment type="caution">
    <text evidence="5">The sequence shown here is derived from an EMBL/GenBank/DDBJ whole genome shotgun (WGS) entry which is preliminary data.</text>
</comment>
<evidence type="ECO:0000256" key="2">
    <source>
        <dbReference type="ARBA" id="ARBA00023242"/>
    </source>
</evidence>
<feature type="compositionally biased region" description="Low complexity" evidence="4">
    <location>
        <begin position="1889"/>
        <end position="1918"/>
    </location>
</feature>
<feature type="region of interest" description="Disordered" evidence="4">
    <location>
        <begin position="1656"/>
        <end position="1714"/>
    </location>
</feature>
<dbReference type="GO" id="GO:0006325">
    <property type="term" value="P:chromatin organization"/>
    <property type="evidence" value="ECO:0007669"/>
    <property type="project" value="InterPro"/>
</dbReference>
<sequence>MIKISTLNGNKDAEDENDSEIQTSAEALLQIASQQYAKALELQRKGCLDEATQLLKDLLETELLDNVKIPGPSEVTSGPLHKLKYLCYKNLAYMLQEAGDIESAIESYIDASDFDDTDVTLWYRMGLLCLQAKQYERALLAFQHGCRRNPRHWLCLDNIIKLLLGLNYREQCIITIHEALQLDPGYLRGIVYRRHIYTVYKYMRKYMEDLNPIYKWNESMDGPIDETLADKLLKEAEDIYESFVEQQRGDNFVHAVPRIKLKKSIAKETWEAVGESLVHMHQYQTEHCLSHACFIDISSQTENTEECMEVCEEDDQLKSAETKLKDNTADTEKVMETVSENENNDLSDKDKAMTDSEKVESDIEMVASESATENNTDDKLQKKNSVRRRGSALSFLHPWEWFTRGSARKRNGNIYDILRKMVPLHLEPEAIRKKENQTKESSPDMSDLDKLFPDVSINKDDDKITNKTEYFGSEAEEKDVKAFIKLYTENSKDIIDMLHDYLKILSDKWNQKWSDGLCKVFKAAAECYKNHVEVPTSMDDSQNLIYFCQVNLVAEELTVNEKLIQKSAQKSRHDLNVISAIDMIVTSKPHLFSNPSCLEMILRSLWVKLHVHLFLNKSEDLALETGYDLLDEFHAMGEFAETYSLNVTNFKFKSEISRKHILSLVHPMERNKKLLSVMELYNQGNYEEVIAIITEFFDECKIIAMKRKIKLPLDFTIQLTLIMESYWASDDGSDDYETWTLVVIKILTSIQHILLTEGILCLDSVSDKELSEGLEDLIRIIGHQVETNSSDMPFNTFSPWIIMYCILQREEDRGRGRSVTDEDSVSCNGIPYPLMLLFIAHDNLGERNWCCNSDGEFLYFILDTVAPCLRSPLLSNCYQNICQYMEQVVFCLYAHPNKISNKMKYLRDHKATPKILDWKRAEQIYDIFRPINIPAIEGKIPEISTETEGLFHRILSLLPAECDPSKYISEIDKYIKGTDEKFTQISPKFPYKIRDIYLYLSDYYFKKEDHQKAIKYSMLDITLNNDRFNSWALLSLSKVFFLDRSLNLYKKLNNERDYLIPAKSAIRCFKRALELNPKNYTVWLEFGNFVYSVQSYCSRLLKQDSESLSMEEFEALERQKEDLLDESYKCYTTILYAPEDTDLSEDSWPLFYMLGKVAEKRNKPPSVYLDFFMQGIKKLHEAKAYYPSKINYKSPPNLSLKVLELHYRMHASILKYIEQHENKPIPASVGEVFLNCIEKWLQGPFVKKPKDNNATNTSTTIRNEAEMAKKYEEPHAANILKRSISDAGEEDTQEVKRLKIEAAAAKIRRSASYDTERIGTTEASKPTSPDKENKDDDKTVTTSEKQPEPQEIVDKQDAPTEVIPEKEKETVDSKKEESSSSSSSTSSSDSNSSDSSSSSSDSSSDTSSKSSEENRQLSDEEIMKIVSGCLNALEDCAIRYHPNYKAIYRLAHYHFYYKKGRDIERCRDLMLSTLTSRSGQKMCGLFSEKRTHNFFNNIWKNPSNDIERPGAFAFHMNRCVLLTLEIFKEIDDHKTLLDLSLHLQIEPDLEKKYLRDSDREDLAQQAFSLCVQLLKGQLLRFSQQSDLKTNEVERNALKSFMADIHKAYIKVQKTPNAKHLTTLLVDAYKLISTSPISENVNLVDLSIKYCQSLNQNHKQQPTTNIEKSQSLPKKQSSKFQTPSSSSVAKVPVTASQSKAESKSHTSNISTSTGLPKISAQEMAAAFQSYVPMLNDMSPQTAAALSLTYLSNISALAGLTSLQNQMQSSLQTSLQNSYQAEYYRQYLGSSFPGFNLPQQQKKPKRGRPVGSTSSNIMKSKSFSNSMSSIVRTSPLTTRSPSMTAVSKSSSFPKAAPTSVITSIHKSTSSLTPSMGTVLSSLPASMTANLSSFGSHGHSSGHQTHISPSSTSSKSHQQVSPGKTLQEKLAERQKNIPSLPKTSQEINASLNRLPSSLTITKTSISKHQQTKKPDAKKTLSFSETEPRPKPISSDEVIVLDDD</sequence>
<dbReference type="InterPro" id="IPR033053">
    <property type="entry name" value="Hir3/CABIN1"/>
</dbReference>
<feature type="region of interest" description="Disordered" evidence="4">
    <location>
        <begin position="1793"/>
        <end position="1854"/>
    </location>
</feature>
<keyword evidence="2" id="KW-0539">Nucleus</keyword>
<reference evidence="5" key="1">
    <citation type="submission" date="2021-09" db="EMBL/GenBank/DDBJ databases">
        <authorList>
            <person name="Martin H S."/>
        </authorList>
    </citation>
    <scope>NUCLEOTIDE SEQUENCE</scope>
</reference>
<feature type="compositionally biased region" description="Low complexity" evidence="4">
    <location>
        <begin position="1810"/>
        <end position="1828"/>
    </location>
</feature>
<name>A0A8J2W4Z2_9NEOP</name>
<organism evidence="5 6">
    <name type="scientific">Danaus chrysippus</name>
    <name type="common">African queen</name>
    <dbReference type="NCBI Taxonomy" id="151541"/>
    <lineage>
        <taxon>Eukaryota</taxon>
        <taxon>Metazoa</taxon>
        <taxon>Ecdysozoa</taxon>
        <taxon>Arthropoda</taxon>
        <taxon>Hexapoda</taxon>
        <taxon>Insecta</taxon>
        <taxon>Pterygota</taxon>
        <taxon>Neoptera</taxon>
        <taxon>Endopterygota</taxon>
        <taxon>Lepidoptera</taxon>
        <taxon>Glossata</taxon>
        <taxon>Ditrysia</taxon>
        <taxon>Papilionoidea</taxon>
        <taxon>Nymphalidae</taxon>
        <taxon>Danainae</taxon>
        <taxon>Danaini</taxon>
        <taxon>Danaina</taxon>
        <taxon>Danaus</taxon>
        <taxon>Anosia</taxon>
    </lineage>
</organism>
<evidence type="ECO:0000313" key="5">
    <source>
        <dbReference type="EMBL" id="CAG9568375.1"/>
    </source>
</evidence>
<protein>
    <submittedName>
        <fullName evidence="5">(African queen) hypothetical protein</fullName>
    </submittedName>
</protein>
<dbReference type="Proteomes" id="UP000789524">
    <property type="component" value="Unassembled WGS sequence"/>
</dbReference>
<gene>
    <name evidence="5" type="ORF">DCHRY22_LOCUS8268</name>
</gene>
<dbReference type="Gene3D" id="1.25.40.10">
    <property type="entry name" value="Tetratricopeptide repeat domain"/>
    <property type="match status" value="2"/>
</dbReference>
<feature type="compositionally biased region" description="Polar residues" evidence="4">
    <location>
        <begin position="1656"/>
        <end position="1666"/>
    </location>
</feature>
<accession>A0A8J2W4Z2</accession>